<sequence length="265" mass="30493">MSEESKIPPYFYFNTKYCDWFQMLNNEQAGAVIKYICSYVKQAELPTIEDQAAAMLIEFIKTDIDHSFRKYHAQCENGKKGGAPKGNKNAAKKKATEEPPINELFGDIAYRIADVIFWNAQKEDFAISEYLSKSQIASIAACYHILDVDDISDIFDGTMKEFIINKSARQFCNELKQYAAAEFEEGDETFTETFARTKQAADKLLKMSLDEIKHFYSKCDLALETTDISEAQIKEYYDFTEEEIKQILSARRQQNNPKTTQNNQI</sequence>
<reference evidence="3" key="1">
    <citation type="submission" date="2023-01" db="EMBL/GenBank/DDBJ databases">
        <title>Human gut microbiome strain richness.</title>
        <authorList>
            <person name="Chen-Liaw A."/>
        </authorList>
    </citation>
    <scope>NUCLEOTIDE SEQUENCE</scope>
    <source>
        <strain evidence="3">1001275st1_F4_1001275B_160808</strain>
    </source>
</reference>
<evidence type="ECO:0000313" key="4">
    <source>
        <dbReference type="Proteomes" id="UP001211015"/>
    </source>
</evidence>
<comment type="caution">
    <text evidence="3">The sequence shown here is derived from an EMBL/GenBank/DDBJ whole genome shotgun (WGS) entry which is preliminary data.</text>
</comment>
<feature type="region of interest" description="Disordered" evidence="1">
    <location>
        <begin position="76"/>
        <end position="95"/>
    </location>
</feature>
<feature type="domain" description="DUF6291" evidence="2">
    <location>
        <begin position="11"/>
        <end position="85"/>
    </location>
</feature>
<name>A0AAW6EB16_9FIRM</name>
<dbReference type="Proteomes" id="UP001211015">
    <property type="component" value="Unassembled WGS sequence"/>
</dbReference>
<dbReference type="EMBL" id="JAQMLV010000004">
    <property type="protein sequence ID" value="MDB8744142.1"/>
    <property type="molecule type" value="Genomic_DNA"/>
</dbReference>
<evidence type="ECO:0000259" key="2">
    <source>
        <dbReference type="Pfam" id="PF19808"/>
    </source>
</evidence>
<dbReference type="AlphaFoldDB" id="A0AAW6EB16"/>
<dbReference type="RefSeq" id="WP_195387924.1">
    <property type="nucleotide sequence ID" value="NZ_JADNGL010000003.1"/>
</dbReference>
<evidence type="ECO:0000313" key="3">
    <source>
        <dbReference type="EMBL" id="MDB8744142.1"/>
    </source>
</evidence>
<proteinExistence type="predicted"/>
<dbReference type="InterPro" id="IPR046258">
    <property type="entry name" value="DUF6291"/>
</dbReference>
<gene>
    <name evidence="3" type="ORF">PNU62_03850</name>
</gene>
<accession>A0AAW6EB16</accession>
<protein>
    <submittedName>
        <fullName evidence="3">DUF6291 domain-containing protein</fullName>
    </submittedName>
</protein>
<organism evidence="3 4">
    <name type="scientific">Ruminococcus bicirculans</name>
    <name type="common">ex Wegman et al. 2014</name>
    <dbReference type="NCBI Taxonomy" id="1160721"/>
    <lineage>
        <taxon>Bacteria</taxon>
        <taxon>Bacillati</taxon>
        <taxon>Bacillota</taxon>
        <taxon>Clostridia</taxon>
        <taxon>Eubacteriales</taxon>
        <taxon>Oscillospiraceae</taxon>
        <taxon>Ruminococcus</taxon>
    </lineage>
</organism>
<evidence type="ECO:0000256" key="1">
    <source>
        <dbReference type="SAM" id="MobiDB-lite"/>
    </source>
</evidence>
<dbReference type="Pfam" id="PF19808">
    <property type="entry name" value="DUF6291"/>
    <property type="match status" value="1"/>
</dbReference>